<gene>
    <name evidence="2" type="ORF">OUZ56_020931</name>
</gene>
<feature type="chain" id="PRO_5046773712" evidence="1">
    <location>
        <begin position="20"/>
        <end position="121"/>
    </location>
</feature>
<organism evidence="2 3">
    <name type="scientific">Daphnia magna</name>
    <dbReference type="NCBI Taxonomy" id="35525"/>
    <lineage>
        <taxon>Eukaryota</taxon>
        <taxon>Metazoa</taxon>
        <taxon>Ecdysozoa</taxon>
        <taxon>Arthropoda</taxon>
        <taxon>Crustacea</taxon>
        <taxon>Branchiopoda</taxon>
        <taxon>Diplostraca</taxon>
        <taxon>Cladocera</taxon>
        <taxon>Anomopoda</taxon>
        <taxon>Daphniidae</taxon>
        <taxon>Daphnia</taxon>
    </lineage>
</organism>
<dbReference type="Proteomes" id="UP001234178">
    <property type="component" value="Unassembled WGS sequence"/>
</dbReference>
<evidence type="ECO:0000313" key="2">
    <source>
        <dbReference type="EMBL" id="KAK4011819.1"/>
    </source>
</evidence>
<feature type="signal peptide" evidence="1">
    <location>
        <begin position="1"/>
        <end position="19"/>
    </location>
</feature>
<keyword evidence="1" id="KW-0732">Signal</keyword>
<comment type="caution">
    <text evidence="2">The sequence shown here is derived from an EMBL/GenBank/DDBJ whole genome shotgun (WGS) entry which is preliminary data.</text>
</comment>
<protein>
    <submittedName>
        <fullName evidence="2">Uncharacterized protein</fullName>
    </submittedName>
</protein>
<reference evidence="2 3" key="1">
    <citation type="journal article" date="2023" name="Nucleic Acids Res.">
        <title>The hologenome of Daphnia magna reveals possible DNA methylation and microbiome-mediated evolution of the host genome.</title>
        <authorList>
            <person name="Chaturvedi A."/>
            <person name="Li X."/>
            <person name="Dhandapani V."/>
            <person name="Marshall H."/>
            <person name="Kissane S."/>
            <person name="Cuenca-Cambronero M."/>
            <person name="Asole G."/>
            <person name="Calvet F."/>
            <person name="Ruiz-Romero M."/>
            <person name="Marangio P."/>
            <person name="Guigo R."/>
            <person name="Rago D."/>
            <person name="Mirbahai L."/>
            <person name="Eastwood N."/>
            <person name="Colbourne J.K."/>
            <person name="Zhou J."/>
            <person name="Mallon E."/>
            <person name="Orsini L."/>
        </authorList>
    </citation>
    <scope>NUCLEOTIDE SEQUENCE [LARGE SCALE GENOMIC DNA]</scope>
    <source>
        <strain evidence="2">LRV0_1</strain>
    </source>
</reference>
<keyword evidence="3" id="KW-1185">Reference proteome</keyword>
<evidence type="ECO:0000256" key="1">
    <source>
        <dbReference type="SAM" id="SignalP"/>
    </source>
</evidence>
<dbReference type="EMBL" id="JAOYFB010000003">
    <property type="protein sequence ID" value="KAK4011819.1"/>
    <property type="molecule type" value="Genomic_DNA"/>
</dbReference>
<evidence type="ECO:0000313" key="3">
    <source>
        <dbReference type="Proteomes" id="UP001234178"/>
    </source>
</evidence>
<proteinExistence type="predicted"/>
<name>A0ABQ9ZFX4_9CRUS</name>
<accession>A0ABQ9ZFX4</accession>
<sequence length="121" mass="13445">MLRINWLAFQQFILQVCSSLHDAATPGGGFVTMGLNCSPFQVAVVRYQRMIVSTVSKWILDLLQFLVAACNETEKHSDTHSEMKLLANVAMSKNFPTMFSMTESNLGPLSYHAAALPLSYN</sequence>